<evidence type="ECO:0000313" key="4">
    <source>
        <dbReference type="Proteomes" id="UP000829494"/>
    </source>
</evidence>
<feature type="region of interest" description="Disordered" evidence="1">
    <location>
        <begin position="268"/>
        <end position="317"/>
    </location>
</feature>
<keyword evidence="2" id="KW-0812">Transmembrane</keyword>
<keyword evidence="2" id="KW-1133">Transmembrane helix</keyword>
<accession>A0ABY3ZAR1</accession>
<reference evidence="3 4" key="1">
    <citation type="submission" date="2022-03" db="EMBL/GenBank/DDBJ databases">
        <title>Complete genome of Streptomyces rimosus ssp. rimosus R7 (=ATCC 10970).</title>
        <authorList>
            <person name="Beganovic S."/>
            <person name="Ruckert C."/>
            <person name="Busche T."/>
            <person name="Kalinowski J."/>
            <person name="Wittmann C."/>
        </authorList>
    </citation>
    <scope>NUCLEOTIDE SEQUENCE [LARGE SCALE GENOMIC DNA]</scope>
    <source>
        <strain evidence="3 4">R7</strain>
    </source>
</reference>
<dbReference type="GeneID" id="66853592"/>
<gene>
    <name evidence="3" type="ORF">SRIMR7_34440</name>
</gene>
<sequence length="393" mass="42309">MSSGHKTATVFLTVICALLLVIAGLSLQWPVWAWSASAAVLVTGSAAAFWSDSRRRPSGPWEYPAHPDLPVPPVERWERTVAGVALPSSVPDYDFLFSATIRWRPLAAAVDAPRVNAGGLAVDAVLARARAVTARQNPHHSTLAQHQLDGALGTMEPDVTDRVEAMAENVTLQLSDADRERLTKLSTVRKDEDVWEHERNYERSKRTYLGNEVLKDTGSAVVWWMAKHDDRIEKTVDLIGPLAQLSSAANNQEVPELFRHLVARPDAPGERVNGESVNGSTAPHGAYFSSFAAPDGQPFRDGDGEREPEEPDVPTVLGSFMDDAGLARDEYVRALFARRIADCLAAEGCEEAASAIRRRFDSPGTAGDESAGDSDEEAPGEAGGAGYGTSEGG</sequence>
<evidence type="ECO:0000313" key="3">
    <source>
        <dbReference type="EMBL" id="UNZ07262.1"/>
    </source>
</evidence>
<evidence type="ECO:0008006" key="5">
    <source>
        <dbReference type="Google" id="ProtNLM"/>
    </source>
</evidence>
<organism evidence="3 4">
    <name type="scientific">Streptomyces rimosus subsp. rimosus</name>
    <dbReference type="NCBI Taxonomy" id="132474"/>
    <lineage>
        <taxon>Bacteria</taxon>
        <taxon>Bacillati</taxon>
        <taxon>Actinomycetota</taxon>
        <taxon>Actinomycetes</taxon>
        <taxon>Kitasatosporales</taxon>
        <taxon>Streptomycetaceae</taxon>
        <taxon>Streptomyces</taxon>
    </lineage>
</organism>
<feature type="compositionally biased region" description="Gly residues" evidence="1">
    <location>
        <begin position="381"/>
        <end position="393"/>
    </location>
</feature>
<feature type="compositionally biased region" description="Acidic residues" evidence="1">
    <location>
        <begin position="370"/>
        <end position="379"/>
    </location>
</feature>
<dbReference type="Proteomes" id="UP000829494">
    <property type="component" value="Chromosome"/>
</dbReference>
<feature type="transmembrane region" description="Helical" evidence="2">
    <location>
        <begin position="7"/>
        <end position="25"/>
    </location>
</feature>
<name>A0ABY3ZAR1_STRRM</name>
<keyword evidence="2" id="KW-0472">Membrane</keyword>
<keyword evidence="4" id="KW-1185">Reference proteome</keyword>
<proteinExistence type="predicted"/>
<evidence type="ECO:0000256" key="1">
    <source>
        <dbReference type="SAM" id="MobiDB-lite"/>
    </source>
</evidence>
<feature type="region of interest" description="Disordered" evidence="1">
    <location>
        <begin position="358"/>
        <end position="393"/>
    </location>
</feature>
<dbReference type="RefSeq" id="WP_003982712.1">
    <property type="nucleotide sequence ID" value="NZ_CP043497.1"/>
</dbReference>
<protein>
    <recommendedName>
        <fullName evidence="5">Secreted protein</fullName>
    </recommendedName>
</protein>
<evidence type="ECO:0000256" key="2">
    <source>
        <dbReference type="SAM" id="Phobius"/>
    </source>
</evidence>
<dbReference type="EMBL" id="CP094298">
    <property type="protein sequence ID" value="UNZ07262.1"/>
    <property type="molecule type" value="Genomic_DNA"/>
</dbReference>